<dbReference type="InterPro" id="IPR049249">
    <property type="entry name" value="DUF6882"/>
</dbReference>
<dbReference type="AlphaFoldDB" id="A0A3D9BRR4"/>
<protein>
    <submittedName>
        <fullName evidence="1">Uncharacterized protein</fullName>
    </submittedName>
</protein>
<proteinExistence type="predicted"/>
<dbReference type="RefSeq" id="WP_115949171.1">
    <property type="nucleotide sequence ID" value="NZ_QNVS01000007.1"/>
</dbReference>
<evidence type="ECO:0000313" key="2">
    <source>
        <dbReference type="Proteomes" id="UP000256512"/>
    </source>
</evidence>
<keyword evidence="2" id="KW-1185">Reference proteome</keyword>
<gene>
    <name evidence="1" type="ORF">DRF62_03925</name>
</gene>
<sequence length="249" mass="29741">MDYEEFADEKCQSLMQIQEEFREKFGIDRYELWHYDAELELLRLYNDDQDQLFLKYIPIGTFSLKSETWMWSWYNEYAAEPSKENLLVIKDFGIKNDYHKLVEGTFSADEFDCWEFAAICFDKLDGIGVYRLTTEKLHSYLLVNKILEDDAVEVIKYRQQKVNCEAHGYSRDAFVCQHLNLEQSKGFEEAFDTYRGMQLDEDDDFQAWCSECEKVRLQSDGWNDESEEFAKIKLICEDCYFELKSFNSK</sequence>
<reference evidence="1 2" key="1">
    <citation type="journal article" date="2006" name="Int. J. Syst. Evol. Microbiol.">
        <title>Chryseobacterium piscium sp. nov., isolated from fish of the South Atlantic Ocean off South Africa.</title>
        <authorList>
            <person name="de Beer H."/>
            <person name="Hugo C.J."/>
            <person name="Jooste P.J."/>
            <person name="Vancanneyt M."/>
            <person name="Coenye T."/>
            <person name="Vandamme P."/>
        </authorList>
    </citation>
    <scope>NUCLEOTIDE SEQUENCE [LARGE SCALE GENOMIC DNA]</scope>
    <source>
        <strain evidence="1 2">CCUG 51923</strain>
    </source>
</reference>
<accession>A0A3D9BRR4</accession>
<organism evidence="1 2">
    <name type="scientific">Chryseobacterium piscium</name>
    <dbReference type="NCBI Taxonomy" id="333702"/>
    <lineage>
        <taxon>Bacteria</taxon>
        <taxon>Pseudomonadati</taxon>
        <taxon>Bacteroidota</taxon>
        <taxon>Flavobacteriia</taxon>
        <taxon>Flavobacteriales</taxon>
        <taxon>Weeksellaceae</taxon>
        <taxon>Chryseobacterium group</taxon>
        <taxon>Chryseobacterium</taxon>
    </lineage>
</organism>
<dbReference type="Proteomes" id="UP000256512">
    <property type="component" value="Unassembled WGS sequence"/>
</dbReference>
<name>A0A3D9BRR4_9FLAO</name>
<dbReference type="EMBL" id="QNVS01000007">
    <property type="protein sequence ID" value="REC56224.1"/>
    <property type="molecule type" value="Genomic_DNA"/>
</dbReference>
<comment type="caution">
    <text evidence="1">The sequence shown here is derived from an EMBL/GenBank/DDBJ whole genome shotgun (WGS) entry which is preliminary data.</text>
</comment>
<dbReference type="Pfam" id="PF21813">
    <property type="entry name" value="DUF6882"/>
    <property type="match status" value="1"/>
</dbReference>
<evidence type="ECO:0000313" key="1">
    <source>
        <dbReference type="EMBL" id="REC56224.1"/>
    </source>
</evidence>